<proteinExistence type="predicted"/>
<evidence type="ECO:0000313" key="3">
    <source>
        <dbReference type="Proteomes" id="UP001163624"/>
    </source>
</evidence>
<protein>
    <recommendedName>
        <fullName evidence="4">Lysozyme</fullName>
    </recommendedName>
</protein>
<evidence type="ECO:0008006" key="4">
    <source>
        <dbReference type="Google" id="ProtNLM"/>
    </source>
</evidence>
<evidence type="ECO:0000256" key="1">
    <source>
        <dbReference type="SAM" id="Coils"/>
    </source>
</evidence>
<evidence type="ECO:0000313" key="2">
    <source>
        <dbReference type="EMBL" id="WAI50274.1"/>
    </source>
</evidence>
<keyword evidence="3" id="KW-1185">Reference proteome</keyword>
<dbReference type="RefSeq" id="WP_254470273.1">
    <property type="nucleotide sequence ID" value="NZ_CP113432.1"/>
</dbReference>
<keyword evidence="1" id="KW-0175">Coiled coil</keyword>
<dbReference type="Proteomes" id="UP001163624">
    <property type="component" value="Chromosome"/>
</dbReference>
<sequence>MSRLPLTLVLAALVLGTVLGAWVTASFYRGRMETLRIEQARCGDSRQALEALLAQQNSQIDALQVASRERTEAAERALAAARGQADAHEAAARRLLQERSDGDECMAVRQLIDRELLR</sequence>
<reference evidence="2" key="1">
    <citation type="submission" date="2022-11" db="EMBL/GenBank/DDBJ databases">
        <title>Pseudomonas triclosanedens sp. nov., a triclosan degrader isolated from activated sludge.</title>
        <authorList>
            <person name="Yin Y."/>
            <person name="Lu Z."/>
        </authorList>
    </citation>
    <scope>NUCLEOTIDE SEQUENCE</scope>
    <source>
        <strain evidence="2">ZM23</strain>
    </source>
</reference>
<organism evidence="2 3">
    <name type="scientific">Pseudomonas triclosanedens</name>
    <dbReference type="NCBI Taxonomy" id="2961893"/>
    <lineage>
        <taxon>Bacteria</taxon>
        <taxon>Pseudomonadati</taxon>
        <taxon>Pseudomonadota</taxon>
        <taxon>Gammaproteobacteria</taxon>
        <taxon>Pseudomonadales</taxon>
        <taxon>Pseudomonadaceae</taxon>
        <taxon>Pseudomonas</taxon>
    </lineage>
</organism>
<gene>
    <name evidence="2" type="ORF">OU419_03095</name>
</gene>
<dbReference type="EMBL" id="CP113432">
    <property type="protein sequence ID" value="WAI50274.1"/>
    <property type="molecule type" value="Genomic_DNA"/>
</dbReference>
<accession>A0ABY7A2D7</accession>
<feature type="coiled-coil region" evidence="1">
    <location>
        <begin position="46"/>
        <end position="98"/>
    </location>
</feature>
<name>A0ABY7A2D7_9PSED</name>